<proteinExistence type="predicted"/>
<accession>A0A843VHU0</accession>
<feature type="non-terminal residue" evidence="1">
    <location>
        <position position="1"/>
    </location>
</feature>
<dbReference type="AlphaFoldDB" id="A0A843VHU0"/>
<evidence type="ECO:0000313" key="1">
    <source>
        <dbReference type="EMBL" id="MQL98312.1"/>
    </source>
</evidence>
<comment type="caution">
    <text evidence="1">The sequence shown here is derived from an EMBL/GenBank/DDBJ whole genome shotgun (WGS) entry which is preliminary data.</text>
</comment>
<evidence type="ECO:0000313" key="2">
    <source>
        <dbReference type="Proteomes" id="UP000652761"/>
    </source>
</evidence>
<keyword evidence="2" id="KW-1185">Reference proteome</keyword>
<organism evidence="1 2">
    <name type="scientific">Colocasia esculenta</name>
    <name type="common">Wild taro</name>
    <name type="synonym">Arum esculentum</name>
    <dbReference type="NCBI Taxonomy" id="4460"/>
    <lineage>
        <taxon>Eukaryota</taxon>
        <taxon>Viridiplantae</taxon>
        <taxon>Streptophyta</taxon>
        <taxon>Embryophyta</taxon>
        <taxon>Tracheophyta</taxon>
        <taxon>Spermatophyta</taxon>
        <taxon>Magnoliopsida</taxon>
        <taxon>Liliopsida</taxon>
        <taxon>Araceae</taxon>
        <taxon>Aroideae</taxon>
        <taxon>Colocasieae</taxon>
        <taxon>Colocasia</taxon>
    </lineage>
</organism>
<reference evidence="1" key="1">
    <citation type="submission" date="2017-07" db="EMBL/GenBank/DDBJ databases">
        <title>Taro Niue Genome Assembly and Annotation.</title>
        <authorList>
            <person name="Atibalentja N."/>
            <person name="Keating K."/>
            <person name="Fields C.J."/>
        </authorList>
    </citation>
    <scope>NUCLEOTIDE SEQUENCE</scope>
    <source>
        <strain evidence="1">Niue_2</strain>
        <tissue evidence="1">Leaf</tissue>
    </source>
</reference>
<dbReference type="Proteomes" id="UP000652761">
    <property type="component" value="Unassembled WGS sequence"/>
</dbReference>
<dbReference type="EMBL" id="NMUH01002169">
    <property type="protein sequence ID" value="MQL98312.1"/>
    <property type="molecule type" value="Genomic_DNA"/>
</dbReference>
<sequence>LLPLPGTPVLGNTPGYECARVGNHQADSGAEGKTVVRTVACESLAELSWLVWDAEDSFEFYPAQASQSFFSLRRSLRARNRLERSGLVFLVQAEFPPSVFYLPCGGHDEQSYGVSDREYFPYHVSFSFVSALPFVGESSQQRQGARRAEETGR</sequence>
<protein>
    <submittedName>
        <fullName evidence="1">Uncharacterized protein</fullName>
    </submittedName>
</protein>
<gene>
    <name evidence="1" type="ORF">Taro_031019</name>
</gene>
<name>A0A843VHU0_COLES</name>